<organism evidence="3 4">
    <name type="scientific">Gossypium hirsutum</name>
    <name type="common">Upland cotton</name>
    <name type="synonym">Gossypium mexicanum</name>
    <dbReference type="NCBI Taxonomy" id="3635"/>
    <lineage>
        <taxon>Eukaryota</taxon>
        <taxon>Viridiplantae</taxon>
        <taxon>Streptophyta</taxon>
        <taxon>Embryophyta</taxon>
        <taxon>Tracheophyta</taxon>
        <taxon>Spermatophyta</taxon>
        <taxon>Magnoliopsida</taxon>
        <taxon>eudicotyledons</taxon>
        <taxon>Gunneridae</taxon>
        <taxon>Pentapetalae</taxon>
        <taxon>rosids</taxon>
        <taxon>malvids</taxon>
        <taxon>Malvales</taxon>
        <taxon>Malvaceae</taxon>
        <taxon>Malvoideae</taxon>
        <taxon>Gossypium</taxon>
    </lineage>
</organism>
<dbReference type="Proteomes" id="UP000818029">
    <property type="component" value="Chromosome D05"/>
</dbReference>
<protein>
    <submittedName>
        <fullName evidence="4">Uncharacterized protein isoform X1</fullName>
    </submittedName>
</protein>
<reference evidence="3" key="1">
    <citation type="journal article" date="2020" name="Nat. Genet.">
        <title>Genomic diversifications of five Gossypium allopolyploid species and their impact on cotton improvement.</title>
        <authorList>
            <person name="Chen Z.J."/>
            <person name="Sreedasyam A."/>
            <person name="Ando A."/>
            <person name="Song Q."/>
            <person name="De Santiago L.M."/>
            <person name="Hulse-Kemp A.M."/>
            <person name="Ding M."/>
            <person name="Ye W."/>
            <person name="Kirkbride R.C."/>
            <person name="Jenkins J."/>
            <person name="Plott C."/>
            <person name="Lovell J."/>
            <person name="Lin Y.M."/>
            <person name="Vaughn R."/>
            <person name="Liu B."/>
            <person name="Simpson S."/>
            <person name="Scheffler B.E."/>
            <person name="Wen L."/>
            <person name="Saski C.A."/>
            <person name="Grover C.E."/>
            <person name="Hu G."/>
            <person name="Conover J.L."/>
            <person name="Carlson J.W."/>
            <person name="Shu S."/>
            <person name="Boston L.B."/>
            <person name="Williams M."/>
            <person name="Peterson D.G."/>
            <person name="McGee K."/>
            <person name="Jones D.C."/>
            <person name="Wendel J.F."/>
            <person name="Stelly D.M."/>
            <person name="Grimwood J."/>
            <person name="Schmutz J."/>
        </authorList>
    </citation>
    <scope>NUCLEOTIDE SEQUENCE [LARGE SCALE GENOMIC DNA]</scope>
    <source>
        <strain evidence="3">cv. TM-1</strain>
    </source>
</reference>
<evidence type="ECO:0000259" key="2">
    <source>
        <dbReference type="Pfam" id="PF25573"/>
    </source>
</evidence>
<keyword evidence="3" id="KW-1185">Reference proteome</keyword>
<dbReference type="GeneID" id="121217881"/>
<name>A0ABM3A678_GOSHI</name>
<evidence type="ECO:0000256" key="1">
    <source>
        <dbReference type="SAM" id="SignalP"/>
    </source>
</evidence>
<dbReference type="InterPro" id="IPR057985">
    <property type="entry name" value="TPR_PSMD3_N"/>
</dbReference>
<reference evidence="4" key="2">
    <citation type="submission" date="2025-08" db="UniProtKB">
        <authorList>
            <consortium name="RefSeq"/>
        </authorList>
    </citation>
    <scope>IDENTIFICATION</scope>
</reference>
<feature type="domain" description="26S proteasome non-ATPase regulatory subunit 3 N-terminal TPR repeats" evidence="2">
    <location>
        <begin position="78"/>
        <end position="144"/>
    </location>
</feature>
<feature type="signal peptide" evidence="1">
    <location>
        <begin position="1"/>
        <end position="24"/>
    </location>
</feature>
<dbReference type="RefSeq" id="XP_040950367.1">
    <property type="nucleotide sequence ID" value="XM_041094433.1"/>
</dbReference>
<gene>
    <name evidence="4" type="primary">LOC121217881</name>
</gene>
<evidence type="ECO:0000313" key="3">
    <source>
        <dbReference type="Proteomes" id="UP000818029"/>
    </source>
</evidence>
<proteinExistence type="predicted"/>
<keyword evidence="1" id="KW-0732">Signal</keyword>
<accession>A0ABM3A678</accession>
<dbReference type="Pfam" id="PF25573">
    <property type="entry name" value="TPR_PSMD3_N"/>
    <property type="match status" value="1"/>
</dbReference>
<sequence length="165" mass="19374">MRMTWKSILHHLLFRLQQITCCQSSRFTANLLVLLSLIDRKKYNEVRLVFLNLDSHFPLWSQSTLLKLQRFFCFVFFQAKACSSASINLLKSLNRRTLLASRLFFHYSYSYELTGDLAKILGSLLALHRIALLHHDVLGQAEMLSPRHHDLKRTQTNRIMNMHIS</sequence>
<evidence type="ECO:0000313" key="4">
    <source>
        <dbReference type="RefSeq" id="XP_040950367.1"/>
    </source>
</evidence>
<feature type="chain" id="PRO_5047005879" evidence="1">
    <location>
        <begin position="25"/>
        <end position="165"/>
    </location>
</feature>